<protein>
    <recommendedName>
        <fullName evidence="3">DUF4397 domain-containing protein</fullName>
    </recommendedName>
</protein>
<name>A0ABW5KIG5_9SPHI</name>
<evidence type="ECO:0000313" key="2">
    <source>
        <dbReference type="Proteomes" id="UP001597545"/>
    </source>
</evidence>
<dbReference type="PROSITE" id="PS51257">
    <property type="entry name" value="PROKAR_LIPOPROTEIN"/>
    <property type="match status" value="1"/>
</dbReference>
<proteinExistence type="predicted"/>
<comment type="caution">
    <text evidence="1">The sequence shown here is derived from an EMBL/GenBank/DDBJ whole genome shotgun (WGS) entry which is preliminary data.</text>
</comment>
<sequence length="260" mass="28771">MKKIYLLISLTMSMMACQKGEMVSSYQEFSEVLFSEPLPSGMQIYRNGDVLTISGQQRVKTPMGEATYTFVDGTGTVLLEQMLAFDKRRDTVSFIEDGEASYVLRSLADVAVNPARIKLDIANLSAFTEGNPVNIQAYKVDNLTLAPLGEPETMSNVSSVFTHNFYELDLGGYAALPVAEVGNYAILLYLVDREGQPYRINGYPVAYFFFPEVDLGGSEQLKKVYRLLLREDNDDLGEVPGVGAYPDGARIFMAVSKDSK</sequence>
<evidence type="ECO:0000313" key="1">
    <source>
        <dbReference type="EMBL" id="MFD2547557.1"/>
    </source>
</evidence>
<reference evidence="2" key="1">
    <citation type="journal article" date="2019" name="Int. J. Syst. Evol. Microbiol.">
        <title>The Global Catalogue of Microorganisms (GCM) 10K type strain sequencing project: providing services to taxonomists for standard genome sequencing and annotation.</title>
        <authorList>
            <consortium name="The Broad Institute Genomics Platform"/>
            <consortium name="The Broad Institute Genome Sequencing Center for Infectious Disease"/>
            <person name="Wu L."/>
            <person name="Ma J."/>
        </authorList>
    </citation>
    <scope>NUCLEOTIDE SEQUENCE [LARGE SCALE GENOMIC DNA]</scope>
    <source>
        <strain evidence="2">KCTC 42662</strain>
    </source>
</reference>
<dbReference type="Proteomes" id="UP001597545">
    <property type="component" value="Unassembled WGS sequence"/>
</dbReference>
<gene>
    <name evidence="1" type="ORF">ACFSR5_07865</name>
</gene>
<dbReference type="EMBL" id="JBHULR010000003">
    <property type="protein sequence ID" value="MFD2547557.1"/>
    <property type="molecule type" value="Genomic_DNA"/>
</dbReference>
<organism evidence="1 2">
    <name type="scientific">Sphingobacterium suaedae</name>
    <dbReference type="NCBI Taxonomy" id="1686402"/>
    <lineage>
        <taxon>Bacteria</taxon>
        <taxon>Pseudomonadati</taxon>
        <taxon>Bacteroidota</taxon>
        <taxon>Sphingobacteriia</taxon>
        <taxon>Sphingobacteriales</taxon>
        <taxon>Sphingobacteriaceae</taxon>
        <taxon>Sphingobacterium</taxon>
    </lineage>
</organism>
<dbReference type="RefSeq" id="WP_380902425.1">
    <property type="nucleotide sequence ID" value="NZ_JBHUEG010000007.1"/>
</dbReference>
<keyword evidence="2" id="KW-1185">Reference proteome</keyword>
<evidence type="ECO:0008006" key="3">
    <source>
        <dbReference type="Google" id="ProtNLM"/>
    </source>
</evidence>
<accession>A0ABW5KIG5</accession>